<dbReference type="EMBL" id="VDFQ02000007">
    <property type="protein sequence ID" value="KAA1418323.1"/>
    <property type="molecule type" value="Genomic_DNA"/>
</dbReference>
<dbReference type="Proteomes" id="UP000307768">
    <property type="component" value="Unassembled WGS sequence"/>
</dbReference>
<dbReference type="Pfam" id="PF09995">
    <property type="entry name" value="MPAB_Lcp_cat"/>
    <property type="match status" value="1"/>
</dbReference>
<proteinExistence type="predicted"/>
<dbReference type="AlphaFoldDB" id="A0A5Q6RJU5"/>
<dbReference type="PANTHER" id="PTHR37539">
    <property type="entry name" value="SECRETED PROTEIN-RELATED"/>
    <property type="match status" value="1"/>
</dbReference>
<protein>
    <submittedName>
        <fullName evidence="2">DUF2236 domain-containing protein</fullName>
    </submittedName>
</protein>
<evidence type="ECO:0000313" key="3">
    <source>
        <dbReference type="Proteomes" id="UP000307768"/>
    </source>
</evidence>
<feature type="domain" description="ER-bound oxygenase mpaB/mpaB'/Rubber oxygenase catalytic" evidence="1">
    <location>
        <begin position="156"/>
        <end position="350"/>
    </location>
</feature>
<evidence type="ECO:0000259" key="1">
    <source>
        <dbReference type="Pfam" id="PF09995"/>
    </source>
</evidence>
<gene>
    <name evidence="2" type="ORF">FE697_021110</name>
</gene>
<sequence>MTTLESAPAAPGSPTLPTRFREYEERSARIAKPLRLVGRVHAVDEELMARIGAGFLERDEVGHRLAEAMRLRADAPGRVSMRDFAARLADPAAVPDAPAALTDFFTAVEATPDWVDLDLIAEAGRVQRRFGRNAADVLLQLSLIGGYRFGGPTDLLVATGGLTGDMTRRRLAETQKWAVALAQPDALLPYGEGWRLTVHVRAMHALVNHTFEPTWDVARWGLPINQTDQAATLGLFDGVLLLGARSLGVPVTRHESRAVMHLWKYVGWLMGVDDLWLVDTERERHRLNYHLVLAQADISDAGPQLAQSIIETLRDLPRGAVRQERTLSMLTTFLGPRSMRELGLPVRLPWATLATIAENTVRYRVLGRGEAGRRRLEAWGDRVAADLLRDYYGDDAAQDVGALR</sequence>
<dbReference type="InterPro" id="IPR037473">
    <property type="entry name" value="Lcp-like"/>
</dbReference>
<dbReference type="GO" id="GO:0016491">
    <property type="term" value="F:oxidoreductase activity"/>
    <property type="evidence" value="ECO:0007669"/>
    <property type="project" value="InterPro"/>
</dbReference>
<dbReference type="RefSeq" id="WP_149771612.1">
    <property type="nucleotide sequence ID" value="NZ_VDFQ02000007.1"/>
</dbReference>
<dbReference type="InterPro" id="IPR018713">
    <property type="entry name" value="MPAB/Lcp_cat_dom"/>
</dbReference>
<evidence type="ECO:0000313" key="2">
    <source>
        <dbReference type="EMBL" id="KAA1418323.1"/>
    </source>
</evidence>
<accession>A0A5Q6RJU5</accession>
<dbReference type="OrthoDB" id="7614910at2"/>
<dbReference type="PANTHER" id="PTHR37539:SF1">
    <property type="entry name" value="ER-BOUND OXYGENASE MPAB_MPAB'_RUBBER OXYGENASE CATALYTIC DOMAIN-CONTAINING PROTEIN"/>
    <property type="match status" value="1"/>
</dbReference>
<reference evidence="2 3" key="1">
    <citation type="submission" date="2019-09" db="EMBL/GenBank/DDBJ databases">
        <title>Mumia zhuanghuii sp. nov. isolated from the intestinal contents of plateau pika (Ochotona curzoniae) in the Qinghai-Tibet plateau of China.</title>
        <authorList>
            <person name="Tian Z."/>
        </authorList>
    </citation>
    <scope>NUCLEOTIDE SEQUENCE [LARGE SCALE GENOMIC DNA]</scope>
    <source>
        <strain evidence="3">350</strain>
    </source>
</reference>
<organism evidence="2 3">
    <name type="scientific">Mumia zhuanghuii</name>
    <dbReference type="NCBI Taxonomy" id="2585211"/>
    <lineage>
        <taxon>Bacteria</taxon>
        <taxon>Bacillati</taxon>
        <taxon>Actinomycetota</taxon>
        <taxon>Actinomycetes</taxon>
        <taxon>Propionibacteriales</taxon>
        <taxon>Nocardioidaceae</taxon>
        <taxon>Mumia</taxon>
    </lineage>
</organism>
<comment type="caution">
    <text evidence="2">The sequence shown here is derived from an EMBL/GenBank/DDBJ whole genome shotgun (WGS) entry which is preliminary data.</text>
</comment>
<name>A0A5Q6RJU5_9ACTN</name>